<reference evidence="1" key="1">
    <citation type="submission" date="2020-01" db="EMBL/GenBank/DDBJ databases">
        <authorList>
            <consortium name="DOE Joint Genome Institute"/>
            <person name="Haridas S."/>
            <person name="Albert R."/>
            <person name="Binder M."/>
            <person name="Bloem J."/>
            <person name="Labutti K."/>
            <person name="Salamov A."/>
            <person name="Andreopoulos B."/>
            <person name="Baker S.E."/>
            <person name="Barry K."/>
            <person name="Bills G."/>
            <person name="Bluhm B.H."/>
            <person name="Cannon C."/>
            <person name="Castanera R."/>
            <person name="Culley D.E."/>
            <person name="Daum C."/>
            <person name="Ezra D."/>
            <person name="Gonzalez J.B."/>
            <person name="Henrissat B."/>
            <person name="Kuo A."/>
            <person name="Liang C."/>
            <person name="Lipzen A."/>
            <person name="Lutzoni F."/>
            <person name="Magnuson J."/>
            <person name="Mondo S."/>
            <person name="Nolan M."/>
            <person name="Ohm R."/>
            <person name="Pangilinan J."/>
            <person name="Park H.-J."/>
            <person name="Ramirez L."/>
            <person name="Alfaro M."/>
            <person name="Sun H."/>
            <person name="Tritt A."/>
            <person name="Yoshinaga Y."/>
            <person name="Zwiers L.-H."/>
            <person name="Turgeon B.G."/>
            <person name="Goodwin S.B."/>
            <person name="Spatafora J.W."/>
            <person name="Crous P.W."/>
            <person name="Grigoriev I.V."/>
        </authorList>
    </citation>
    <scope>NUCLEOTIDE SEQUENCE</scope>
    <source>
        <strain evidence="1">IPT5</strain>
    </source>
</reference>
<protein>
    <submittedName>
        <fullName evidence="1">Uncharacterized protein</fullName>
    </submittedName>
</protein>
<dbReference type="AlphaFoldDB" id="A0A6A7B4G0"/>
<evidence type="ECO:0000313" key="2">
    <source>
        <dbReference type="Proteomes" id="UP000799423"/>
    </source>
</evidence>
<dbReference type="Proteomes" id="UP000799423">
    <property type="component" value="Unassembled WGS sequence"/>
</dbReference>
<sequence length="153" mass="17249">MHYTEFISRAMTQRLHSPSLSPSYADAPYSTVATTKSFEGYELGERVTARRKLRWSLRALHVSWEEFVRDVATVEKQVHVLSPTVYAPPLPLLGKSTHENLVALTENASILFSANVERGESGAEGRKDEQETERQRGCVEVMRNFGKVKVTLP</sequence>
<accession>A0A6A7B4G0</accession>
<dbReference type="EMBL" id="MU006308">
    <property type="protein sequence ID" value="KAF2850203.1"/>
    <property type="molecule type" value="Genomic_DNA"/>
</dbReference>
<organism evidence="1 2">
    <name type="scientific">Plenodomus tracheiphilus IPT5</name>
    <dbReference type="NCBI Taxonomy" id="1408161"/>
    <lineage>
        <taxon>Eukaryota</taxon>
        <taxon>Fungi</taxon>
        <taxon>Dikarya</taxon>
        <taxon>Ascomycota</taxon>
        <taxon>Pezizomycotina</taxon>
        <taxon>Dothideomycetes</taxon>
        <taxon>Pleosporomycetidae</taxon>
        <taxon>Pleosporales</taxon>
        <taxon>Pleosporineae</taxon>
        <taxon>Leptosphaeriaceae</taxon>
        <taxon>Plenodomus</taxon>
    </lineage>
</organism>
<dbReference type="OrthoDB" id="3684490at2759"/>
<keyword evidence="2" id="KW-1185">Reference proteome</keyword>
<evidence type="ECO:0000313" key="1">
    <source>
        <dbReference type="EMBL" id="KAF2850203.1"/>
    </source>
</evidence>
<proteinExistence type="predicted"/>
<name>A0A6A7B4G0_9PLEO</name>
<gene>
    <name evidence="1" type="ORF">T440DRAFT_116737</name>
</gene>